<organism evidence="2">
    <name type="scientific">uncultured organism</name>
    <dbReference type="NCBI Taxonomy" id="155900"/>
    <lineage>
        <taxon>unclassified sequences</taxon>
        <taxon>environmental samples</taxon>
    </lineage>
</organism>
<accession>A0A5B8RJK2</accession>
<reference evidence="2" key="1">
    <citation type="submission" date="2019-06" db="EMBL/GenBank/DDBJ databases">
        <authorList>
            <person name="Murdoch R.W."/>
            <person name="Fathepure B."/>
        </authorList>
    </citation>
    <scope>NUCLEOTIDE SEQUENCE</scope>
</reference>
<dbReference type="EMBL" id="MN079339">
    <property type="protein sequence ID" value="QEA07724.1"/>
    <property type="molecule type" value="Genomic_DNA"/>
</dbReference>
<sequence>MVAAVAADEPDTAAKMPQPSTLTCSSRPGRRRSHGASPAYMSSDSRERNRISPIQTNSGSGASDQLDTAPQRLEPSTSPAGAEENSASPAKATTVRLTATHTPPASRTNSSAIRARPTSSVPTQSSTA</sequence>
<evidence type="ECO:0000256" key="1">
    <source>
        <dbReference type="SAM" id="MobiDB-lite"/>
    </source>
</evidence>
<dbReference type="AlphaFoldDB" id="A0A5B8RJK2"/>
<feature type="compositionally biased region" description="Polar residues" evidence="1">
    <location>
        <begin position="52"/>
        <end position="79"/>
    </location>
</feature>
<proteinExistence type="predicted"/>
<protein>
    <submittedName>
        <fullName evidence="2">Uncharacterized protein</fullName>
    </submittedName>
</protein>
<feature type="compositionally biased region" description="Polar residues" evidence="1">
    <location>
        <begin position="95"/>
        <end position="128"/>
    </location>
</feature>
<evidence type="ECO:0000313" key="2">
    <source>
        <dbReference type="EMBL" id="QEA07724.1"/>
    </source>
</evidence>
<feature type="region of interest" description="Disordered" evidence="1">
    <location>
        <begin position="1"/>
        <end position="128"/>
    </location>
</feature>
<name>A0A5B8RJK2_9ZZZZ</name>
<gene>
    <name evidence="2" type="ORF">KBTEX_04085</name>
</gene>